<reference evidence="7 8" key="1">
    <citation type="submission" date="2014-06" db="EMBL/GenBank/DDBJ databases">
        <authorList>
            <person name="Swart Estienne"/>
        </authorList>
    </citation>
    <scope>NUCLEOTIDE SEQUENCE [LARGE SCALE GENOMIC DNA]</scope>
    <source>
        <strain evidence="7 8">130c</strain>
    </source>
</reference>
<evidence type="ECO:0000256" key="5">
    <source>
        <dbReference type="ARBA" id="ARBA00022898"/>
    </source>
</evidence>
<dbReference type="GO" id="GO:0008483">
    <property type="term" value="F:transaminase activity"/>
    <property type="evidence" value="ECO:0007669"/>
    <property type="project" value="UniProtKB-KW"/>
</dbReference>
<dbReference type="GO" id="GO:0009450">
    <property type="term" value="P:gamma-aminobutyric acid catabolic process"/>
    <property type="evidence" value="ECO:0007669"/>
    <property type="project" value="TreeGrafter"/>
</dbReference>
<dbReference type="InParanoid" id="A0A078B998"/>
<dbReference type="PANTHER" id="PTHR43206">
    <property type="entry name" value="AMINOTRANSFERASE"/>
    <property type="match status" value="1"/>
</dbReference>
<evidence type="ECO:0000313" key="7">
    <source>
        <dbReference type="EMBL" id="CDW89842.1"/>
    </source>
</evidence>
<dbReference type="InterPro" id="IPR005814">
    <property type="entry name" value="Aminotrans_3"/>
</dbReference>
<protein>
    <submittedName>
        <fullName evidence="7">4-aminobutyrate mitochondrial-like</fullName>
    </submittedName>
</protein>
<evidence type="ECO:0000256" key="6">
    <source>
        <dbReference type="RuleBase" id="RU003560"/>
    </source>
</evidence>
<evidence type="ECO:0000256" key="2">
    <source>
        <dbReference type="ARBA" id="ARBA00008954"/>
    </source>
</evidence>
<name>A0A078B998_STYLE</name>
<dbReference type="Proteomes" id="UP000039865">
    <property type="component" value="Unassembled WGS sequence"/>
</dbReference>
<gene>
    <name evidence="7" type="primary">Contig14604.g15556</name>
    <name evidence="7" type="ORF">STYLEM_18981</name>
</gene>
<dbReference type="Gene3D" id="3.40.640.10">
    <property type="entry name" value="Type I PLP-dependent aspartate aminotransferase-like (Major domain)"/>
    <property type="match status" value="1"/>
</dbReference>
<sequence>MLKVIGSEAVKQYYLAQRVLYLLTRSKTTPTAEPKGPQVSAGSLRKILTNDVSAYQESSSGNYIVDADGNVLLDVCGTEQNPLGYNHDALLKNAYSKEMDAHVINSFITTNDTVGANQFKQIENLLMPIAPAGLNSVTFTKGGSAIEKAIMTSMAERNTGLGERFTALGFSGSNHGFKNSFVNIHFNNTHRLPSFDWPIVDYPNSEAAESKTLEEVQTHLRNQRERSSPVTALLIEPVHFATGRSASDNFFKELRSLTRDSETALVVDATETGCGATGKSFWGFTGQADYLIFGKRALVEGYYSRQSSKLFSLTFGGDQLRLEQFAVLKQAIDNEKLIDRVSRVGAHLRRQLENATNGKSKISGLTGQGTALHINTQDETSAQQLHSHLLRSGVITNLNGSNGVTLRPALILEEKHADIIAQAVQRFQ</sequence>
<dbReference type="InterPro" id="IPR015422">
    <property type="entry name" value="PyrdxlP-dep_Trfase_small"/>
</dbReference>
<dbReference type="GO" id="GO:0005739">
    <property type="term" value="C:mitochondrion"/>
    <property type="evidence" value="ECO:0007669"/>
    <property type="project" value="TreeGrafter"/>
</dbReference>
<keyword evidence="5 6" id="KW-0663">Pyridoxal phosphate</keyword>
<dbReference type="OMA" id="ERIMTTW"/>
<comment type="cofactor">
    <cofactor evidence="1">
        <name>pyridoxal 5'-phosphate</name>
        <dbReference type="ChEBI" id="CHEBI:597326"/>
    </cofactor>
</comment>
<dbReference type="GO" id="GO:0030170">
    <property type="term" value="F:pyridoxal phosphate binding"/>
    <property type="evidence" value="ECO:0007669"/>
    <property type="project" value="InterPro"/>
</dbReference>
<dbReference type="EMBL" id="CCKQ01017923">
    <property type="protein sequence ID" value="CDW89842.1"/>
    <property type="molecule type" value="Genomic_DNA"/>
</dbReference>
<accession>A0A078B998</accession>
<evidence type="ECO:0000256" key="1">
    <source>
        <dbReference type="ARBA" id="ARBA00001933"/>
    </source>
</evidence>
<dbReference type="SUPFAM" id="SSF53383">
    <property type="entry name" value="PLP-dependent transferases"/>
    <property type="match status" value="1"/>
</dbReference>
<dbReference type="AlphaFoldDB" id="A0A078B998"/>
<evidence type="ECO:0000256" key="4">
    <source>
        <dbReference type="ARBA" id="ARBA00022679"/>
    </source>
</evidence>
<dbReference type="OrthoDB" id="312934at2759"/>
<dbReference type="InterPro" id="IPR015424">
    <property type="entry name" value="PyrdxlP-dep_Trfase"/>
</dbReference>
<comment type="similarity">
    <text evidence="2 6">Belongs to the class-III pyridoxal-phosphate-dependent aminotransferase family.</text>
</comment>
<keyword evidence="4" id="KW-0808">Transferase</keyword>
<dbReference type="Pfam" id="PF00202">
    <property type="entry name" value="Aminotran_3"/>
    <property type="match status" value="1"/>
</dbReference>
<dbReference type="Gene3D" id="3.90.1150.10">
    <property type="entry name" value="Aspartate Aminotransferase, domain 1"/>
    <property type="match status" value="1"/>
</dbReference>
<dbReference type="PANTHER" id="PTHR43206:SF1">
    <property type="entry name" value="4-AMINOBUTYRATE AMINOTRANSFERASE, MITOCHONDRIAL"/>
    <property type="match status" value="1"/>
</dbReference>
<keyword evidence="8" id="KW-1185">Reference proteome</keyword>
<organism evidence="7 8">
    <name type="scientific">Stylonychia lemnae</name>
    <name type="common">Ciliate</name>
    <dbReference type="NCBI Taxonomy" id="5949"/>
    <lineage>
        <taxon>Eukaryota</taxon>
        <taxon>Sar</taxon>
        <taxon>Alveolata</taxon>
        <taxon>Ciliophora</taxon>
        <taxon>Intramacronucleata</taxon>
        <taxon>Spirotrichea</taxon>
        <taxon>Stichotrichia</taxon>
        <taxon>Sporadotrichida</taxon>
        <taxon>Oxytrichidae</taxon>
        <taxon>Stylonychinae</taxon>
        <taxon>Stylonychia</taxon>
    </lineage>
</organism>
<dbReference type="InterPro" id="IPR015421">
    <property type="entry name" value="PyrdxlP-dep_Trfase_major"/>
</dbReference>
<evidence type="ECO:0000313" key="8">
    <source>
        <dbReference type="Proteomes" id="UP000039865"/>
    </source>
</evidence>
<dbReference type="PIRSF" id="PIRSF000521">
    <property type="entry name" value="Transaminase_4ab_Lys_Orn"/>
    <property type="match status" value="1"/>
</dbReference>
<proteinExistence type="inferred from homology"/>
<evidence type="ECO:0000256" key="3">
    <source>
        <dbReference type="ARBA" id="ARBA00022576"/>
    </source>
</evidence>
<keyword evidence="3" id="KW-0032">Aminotransferase</keyword>